<dbReference type="Proteomes" id="UP001217325">
    <property type="component" value="Unassembled WGS sequence"/>
</dbReference>
<name>A0AAW6LJQ5_RHOSG</name>
<feature type="transmembrane region" description="Helical" evidence="2">
    <location>
        <begin position="238"/>
        <end position="259"/>
    </location>
</feature>
<evidence type="ECO:0000256" key="1">
    <source>
        <dbReference type="SAM" id="MobiDB-lite"/>
    </source>
</evidence>
<comment type="caution">
    <text evidence="4">The sequence shown here is derived from an EMBL/GenBank/DDBJ whole genome shotgun (WGS) entry which is preliminary data.</text>
</comment>
<dbReference type="Pfam" id="PF05090">
    <property type="entry name" value="HTTM"/>
    <property type="match status" value="1"/>
</dbReference>
<reference evidence="4" key="1">
    <citation type="submission" date="2023-02" db="EMBL/GenBank/DDBJ databases">
        <title>A novel hydrolase synthesized by Rhodococcus erythropolis HQ is responsible for the detoxification of Zearalenone.</title>
        <authorList>
            <person name="Hu J."/>
            <person name="Xu J."/>
        </authorList>
    </citation>
    <scope>NUCLEOTIDE SEQUENCE</scope>
    <source>
        <strain evidence="4">HQ</strain>
    </source>
</reference>
<organism evidence="4 5">
    <name type="scientific">Rhodococcus qingshengii</name>
    <dbReference type="NCBI Taxonomy" id="334542"/>
    <lineage>
        <taxon>Bacteria</taxon>
        <taxon>Bacillati</taxon>
        <taxon>Actinomycetota</taxon>
        <taxon>Actinomycetes</taxon>
        <taxon>Mycobacteriales</taxon>
        <taxon>Nocardiaceae</taxon>
        <taxon>Rhodococcus</taxon>
        <taxon>Rhodococcus erythropolis group</taxon>
    </lineage>
</organism>
<evidence type="ECO:0000256" key="2">
    <source>
        <dbReference type="SAM" id="Phobius"/>
    </source>
</evidence>
<evidence type="ECO:0000313" key="4">
    <source>
        <dbReference type="EMBL" id="MDE8647194.1"/>
    </source>
</evidence>
<keyword evidence="2" id="KW-1133">Transmembrane helix</keyword>
<accession>A0AAW6LJQ5</accession>
<feature type="transmembrane region" description="Helical" evidence="2">
    <location>
        <begin position="125"/>
        <end position="145"/>
    </location>
</feature>
<proteinExistence type="predicted"/>
<dbReference type="EMBL" id="JARDXE010000012">
    <property type="protein sequence ID" value="MDE8647194.1"/>
    <property type="molecule type" value="Genomic_DNA"/>
</dbReference>
<dbReference type="RefSeq" id="WP_030536588.1">
    <property type="nucleotide sequence ID" value="NZ_CP063234.1"/>
</dbReference>
<feature type="region of interest" description="Disordered" evidence="1">
    <location>
        <begin position="299"/>
        <end position="322"/>
    </location>
</feature>
<keyword evidence="2" id="KW-0472">Membrane</keyword>
<feature type="transmembrane region" description="Helical" evidence="2">
    <location>
        <begin position="30"/>
        <end position="50"/>
    </location>
</feature>
<dbReference type="InterPro" id="IPR053934">
    <property type="entry name" value="HTTM_dom"/>
</dbReference>
<keyword evidence="2" id="KW-0812">Transmembrane</keyword>
<gene>
    <name evidence="4" type="ORF">PXH69_19690</name>
</gene>
<protein>
    <submittedName>
        <fullName evidence="4">HTTM domain-containing protein</fullName>
    </submittedName>
</protein>
<feature type="domain" description="HTTM" evidence="3">
    <location>
        <begin position="25"/>
        <end position="279"/>
    </location>
</feature>
<dbReference type="AlphaFoldDB" id="A0AAW6LJQ5"/>
<feature type="transmembrane region" description="Helical" evidence="2">
    <location>
        <begin position="165"/>
        <end position="184"/>
    </location>
</feature>
<evidence type="ECO:0000259" key="3">
    <source>
        <dbReference type="Pfam" id="PF05090"/>
    </source>
</evidence>
<sequence>MSARAGTLLFLRDHIDQLCEAYRGDARFLAVIRILFALYVIAFPIDYTWAGEVPSILFHPQSGPFSLLSSPPSENFLVGLEVARFILAIAILVGYRTTVASIAMTLTLMTGSGLVNSFGKVDHFILFEILPVAMAAAGWGAAWSLDARRSRTQRKALQTRGLPMLIWAVTVAYALFTAALPKAASGWLNPELQATRGYVARDVADPTKLGPLTHELFDIHSEWLWKALDYATVFAEGWLIVAVLFPVLFRIGIVVLLGFHLGVYLALGIEFDSYIFVYLPFLSAPAVWVTERALGRRPDIGRTSAPETPRQVSPASSDAPKI</sequence>
<evidence type="ECO:0000313" key="5">
    <source>
        <dbReference type="Proteomes" id="UP001217325"/>
    </source>
</evidence>